<organism evidence="5 6">
    <name type="scientific">Lishizhenia tianjinensis</name>
    <dbReference type="NCBI Taxonomy" id="477690"/>
    <lineage>
        <taxon>Bacteria</taxon>
        <taxon>Pseudomonadati</taxon>
        <taxon>Bacteroidota</taxon>
        <taxon>Flavobacteriia</taxon>
        <taxon>Flavobacteriales</taxon>
        <taxon>Crocinitomicaceae</taxon>
        <taxon>Lishizhenia</taxon>
    </lineage>
</organism>
<dbReference type="PANTHER" id="PTHR43280:SF28">
    <property type="entry name" value="HTH-TYPE TRANSCRIPTIONAL ACTIVATOR RHAS"/>
    <property type="match status" value="1"/>
</dbReference>
<reference evidence="5 6" key="1">
    <citation type="submission" date="2016-10" db="EMBL/GenBank/DDBJ databases">
        <authorList>
            <person name="de Groot N.N."/>
        </authorList>
    </citation>
    <scope>NUCLEOTIDE SEQUENCE [LARGE SCALE GENOMIC DNA]</scope>
    <source>
        <strain evidence="5 6">CGMCC 1.7005</strain>
    </source>
</reference>
<accession>A0A1I6X8C2</accession>
<dbReference type="Pfam" id="PF12833">
    <property type="entry name" value="HTH_18"/>
    <property type="match status" value="1"/>
</dbReference>
<feature type="domain" description="HTH araC/xylS-type" evidence="4">
    <location>
        <begin position="202"/>
        <end position="300"/>
    </location>
</feature>
<dbReference type="PROSITE" id="PS00041">
    <property type="entry name" value="HTH_ARAC_FAMILY_1"/>
    <property type="match status" value="1"/>
</dbReference>
<evidence type="ECO:0000259" key="4">
    <source>
        <dbReference type="PROSITE" id="PS01124"/>
    </source>
</evidence>
<dbReference type="EMBL" id="FPAS01000001">
    <property type="protein sequence ID" value="SFT34539.1"/>
    <property type="molecule type" value="Genomic_DNA"/>
</dbReference>
<dbReference type="RefSeq" id="WP_090244684.1">
    <property type="nucleotide sequence ID" value="NZ_FPAS01000001.1"/>
</dbReference>
<proteinExistence type="predicted"/>
<dbReference type="InterPro" id="IPR020449">
    <property type="entry name" value="Tscrpt_reg_AraC-type_HTH"/>
</dbReference>
<dbReference type="InterPro" id="IPR018062">
    <property type="entry name" value="HTH_AraC-typ_CS"/>
</dbReference>
<dbReference type="STRING" id="477690.SAMN05216474_0006"/>
<dbReference type="Pfam" id="PF06719">
    <property type="entry name" value="AraC_N"/>
    <property type="match status" value="1"/>
</dbReference>
<evidence type="ECO:0000256" key="2">
    <source>
        <dbReference type="ARBA" id="ARBA00023125"/>
    </source>
</evidence>
<dbReference type="Gene3D" id="1.10.10.60">
    <property type="entry name" value="Homeodomain-like"/>
    <property type="match status" value="2"/>
</dbReference>
<dbReference type="InterPro" id="IPR009594">
    <property type="entry name" value="Tscrpt_reg_HTH_AraC_N"/>
</dbReference>
<evidence type="ECO:0000256" key="3">
    <source>
        <dbReference type="ARBA" id="ARBA00023163"/>
    </source>
</evidence>
<dbReference type="InterPro" id="IPR018060">
    <property type="entry name" value="HTH_AraC"/>
</dbReference>
<dbReference type="InterPro" id="IPR009057">
    <property type="entry name" value="Homeodomain-like_sf"/>
</dbReference>
<keyword evidence="3" id="KW-0804">Transcription</keyword>
<dbReference type="OrthoDB" id="9779074at2"/>
<name>A0A1I6X8C2_9FLAO</name>
<gene>
    <name evidence="5" type="ORF">SAMN05216474_0006</name>
</gene>
<dbReference type="GO" id="GO:0003700">
    <property type="term" value="F:DNA-binding transcription factor activity"/>
    <property type="evidence" value="ECO:0007669"/>
    <property type="project" value="InterPro"/>
</dbReference>
<evidence type="ECO:0000313" key="5">
    <source>
        <dbReference type="EMBL" id="SFT34539.1"/>
    </source>
</evidence>
<dbReference type="AlphaFoldDB" id="A0A1I6X8C2"/>
<evidence type="ECO:0000313" key="6">
    <source>
        <dbReference type="Proteomes" id="UP000236454"/>
    </source>
</evidence>
<dbReference type="SUPFAM" id="SSF46689">
    <property type="entry name" value="Homeodomain-like"/>
    <property type="match status" value="2"/>
</dbReference>
<evidence type="ECO:0000256" key="1">
    <source>
        <dbReference type="ARBA" id="ARBA00023015"/>
    </source>
</evidence>
<dbReference type="PRINTS" id="PR00032">
    <property type="entry name" value="HTHARAC"/>
</dbReference>
<keyword evidence="2" id="KW-0238">DNA-binding</keyword>
<dbReference type="PANTHER" id="PTHR43280">
    <property type="entry name" value="ARAC-FAMILY TRANSCRIPTIONAL REGULATOR"/>
    <property type="match status" value="1"/>
</dbReference>
<dbReference type="Proteomes" id="UP000236454">
    <property type="component" value="Unassembled WGS sequence"/>
</dbReference>
<dbReference type="GO" id="GO:0043565">
    <property type="term" value="F:sequence-specific DNA binding"/>
    <property type="evidence" value="ECO:0007669"/>
    <property type="project" value="InterPro"/>
</dbReference>
<keyword evidence="6" id="KW-1185">Reference proteome</keyword>
<dbReference type="SMART" id="SM00342">
    <property type="entry name" value="HTH_ARAC"/>
    <property type="match status" value="1"/>
</dbReference>
<sequence>MKQFITPYQLTEIDKLNSLVEHRSKFSANFCELNLFETREKAKNFNLKFNGLTITSMLRGKKVMHMSKDHHFDYLPGETVIIPSDTLIQIDFPEAKMDNPTQCTALAIDNSYISRQLELINDNIKPDLAAEEWNFNFNEVLLKNNEELAQLSNKLLQVFTGNDPFRDYNVDFVVRELLLNVIRVQNLHHYKNSFANLNSPVYMVIQFIMAKVNQNITIDDLCKVACMSKSNLYRIFVEEVGIPPGQLILDEKINYAKKLLTNKEISVKEVAYASGFNDPNYFCRAFKKYEGLSPNQYRKKH</sequence>
<protein>
    <submittedName>
        <fullName evidence="5">Transcriptional regulator, AraC family</fullName>
    </submittedName>
</protein>
<dbReference type="PROSITE" id="PS01124">
    <property type="entry name" value="HTH_ARAC_FAMILY_2"/>
    <property type="match status" value="1"/>
</dbReference>
<keyword evidence="1" id="KW-0805">Transcription regulation</keyword>